<evidence type="ECO:0000256" key="1">
    <source>
        <dbReference type="SAM" id="MobiDB-lite"/>
    </source>
</evidence>
<protein>
    <submittedName>
        <fullName evidence="2">Uncharacterized protein</fullName>
    </submittedName>
</protein>
<accession>A0AA38U2K0</accession>
<dbReference type="AlphaFoldDB" id="A0AA38U2K0"/>
<feature type="compositionally biased region" description="Acidic residues" evidence="1">
    <location>
        <begin position="283"/>
        <end position="303"/>
    </location>
</feature>
<evidence type="ECO:0000313" key="3">
    <source>
        <dbReference type="Proteomes" id="UP001172457"/>
    </source>
</evidence>
<feature type="region of interest" description="Disordered" evidence="1">
    <location>
        <begin position="282"/>
        <end position="313"/>
    </location>
</feature>
<dbReference type="PANTHER" id="PTHR31286">
    <property type="entry name" value="GLYCINE-RICH CELL WALL STRUCTURAL PROTEIN 1.8-LIKE"/>
    <property type="match status" value="1"/>
</dbReference>
<dbReference type="Proteomes" id="UP001172457">
    <property type="component" value="Chromosome 1"/>
</dbReference>
<keyword evidence="3" id="KW-1185">Reference proteome</keyword>
<gene>
    <name evidence="2" type="ORF">OSB04_003554</name>
</gene>
<dbReference type="PANTHER" id="PTHR31286:SF180">
    <property type="entry name" value="OS10G0362600 PROTEIN"/>
    <property type="match status" value="1"/>
</dbReference>
<organism evidence="2 3">
    <name type="scientific">Centaurea solstitialis</name>
    <name type="common">yellow star-thistle</name>
    <dbReference type="NCBI Taxonomy" id="347529"/>
    <lineage>
        <taxon>Eukaryota</taxon>
        <taxon>Viridiplantae</taxon>
        <taxon>Streptophyta</taxon>
        <taxon>Embryophyta</taxon>
        <taxon>Tracheophyta</taxon>
        <taxon>Spermatophyta</taxon>
        <taxon>Magnoliopsida</taxon>
        <taxon>eudicotyledons</taxon>
        <taxon>Gunneridae</taxon>
        <taxon>Pentapetalae</taxon>
        <taxon>asterids</taxon>
        <taxon>campanulids</taxon>
        <taxon>Asterales</taxon>
        <taxon>Asteraceae</taxon>
        <taxon>Carduoideae</taxon>
        <taxon>Cardueae</taxon>
        <taxon>Centaureinae</taxon>
        <taxon>Centaurea</taxon>
    </lineage>
</organism>
<name>A0AA38U2K0_9ASTR</name>
<reference evidence="2" key="1">
    <citation type="submission" date="2023-03" db="EMBL/GenBank/DDBJ databases">
        <title>Chromosome-scale reference genome and RAD-based genetic map of yellow starthistle (Centaurea solstitialis) reveal putative structural variation and QTLs associated with invader traits.</title>
        <authorList>
            <person name="Reatini B."/>
            <person name="Cang F.A."/>
            <person name="Jiang Q."/>
            <person name="Mckibben M.T.W."/>
            <person name="Barker M.S."/>
            <person name="Rieseberg L.H."/>
            <person name="Dlugosch K.M."/>
        </authorList>
    </citation>
    <scope>NUCLEOTIDE SEQUENCE</scope>
    <source>
        <strain evidence="2">CAN-66</strain>
        <tissue evidence="2">Leaf</tissue>
    </source>
</reference>
<comment type="caution">
    <text evidence="2">The sequence shown here is derived from an EMBL/GenBank/DDBJ whole genome shotgun (WGS) entry which is preliminary data.</text>
</comment>
<proteinExistence type="predicted"/>
<sequence>MVRGYLMACQSLFRDGNRDFIISRIASIVGEPVSVDRYTDEMCETKSGRANFARVLVNVSANYELPSDIDAIILGKLRKFKTEFLWKPKRCSHCKVFGHDFDMCVVRPRTTDEVKKVNPDVGESSIPKEDGFKFPKRKKKSKLTVDPLKVGPKVAFNTGIKINQRYVPKVILPTIDPLDKGKAKLNDENPSPKAPKFNTERIPMPIKVSNQFTVLEEDPQWSLDKKEVDDFIEKRGVGLEPVIINSWSRTKLDYFIGRWERVFGKEPDGTLRGFILPDRQIISDDDGSDSDSEDDAELVEDAPSDATLGTPYGTWLRQKQDIDRRLAEKDWSTVT</sequence>
<dbReference type="InterPro" id="IPR040256">
    <property type="entry name" value="At4g02000-like"/>
</dbReference>
<dbReference type="EMBL" id="JARYMX010000001">
    <property type="protein sequence ID" value="KAJ9567588.1"/>
    <property type="molecule type" value="Genomic_DNA"/>
</dbReference>
<evidence type="ECO:0000313" key="2">
    <source>
        <dbReference type="EMBL" id="KAJ9567588.1"/>
    </source>
</evidence>